<dbReference type="AlphaFoldDB" id="A0AA36IPH6"/>
<comment type="caution">
    <text evidence="1">The sequence shown here is derived from an EMBL/GenBank/DDBJ whole genome shotgun (WGS) entry which is preliminary data.</text>
</comment>
<accession>A0AA36IPH6</accession>
<organism evidence="1 2">
    <name type="scientific">Effrenium voratum</name>
    <dbReference type="NCBI Taxonomy" id="2562239"/>
    <lineage>
        <taxon>Eukaryota</taxon>
        <taxon>Sar</taxon>
        <taxon>Alveolata</taxon>
        <taxon>Dinophyceae</taxon>
        <taxon>Suessiales</taxon>
        <taxon>Symbiodiniaceae</taxon>
        <taxon>Effrenium</taxon>
    </lineage>
</organism>
<keyword evidence="2" id="KW-1185">Reference proteome</keyword>
<gene>
    <name evidence="1" type="ORF">EVOR1521_LOCUS15740</name>
</gene>
<dbReference type="Proteomes" id="UP001178507">
    <property type="component" value="Unassembled WGS sequence"/>
</dbReference>
<name>A0AA36IPH6_9DINO</name>
<protein>
    <submittedName>
        <fullName evidence="1">Uncharacterized protein</fullName>
    </submittedName>
</protein>
<sequence>MLKSLREKVVSKSSLVPSVDDAYMKNIEVYVSKTLQNFETNSDASTKHGEFKNLLASVETSALTEMLIKIGANNNKDAKVSGVSQLPFGEKTASLRAVVSNYQKALASVESAGVFVLCNTFLSESGKFEFSKLKDDINNELGKRQIRNEVRAEMGRMID</sequence>
<proteinExistence type="predicted"/>
<dbReference type="EMBL" id="CAUJNA010002046">
    <property type="protein sequence ID" value="CAJ1390263.1"/>
    <property type="molecule type" value="Genomic_DNA"/>
</dbReference>
<evidence type="ECO:0000313" key="2">
    <source>
        <dbReference type="Proteomes" id="UP001178507"/>
    </source>
</evidence>
<evidence type="ECO:0000313" key="1">
    <source>
        <dbReference type="EMBL" id="CAJ1390263.1"/>
    </source>
</evidence>
<reference evidence="1" key="1">
    <citation type="submission" date="2023-08" db="EMBL/GenBank/DDBJ databases">
        <authorList>
            <person name="Chen Y."/>
            <person name="Shah S."/>
            <person name="Dougan E. K."/>
            <person name="Thang M."/>
            <person name="Chan C."/>
        </authorList>
    </citation>
    <scope>NUCLEOTIDE SEQUENCE</scope>
</reference>